<evidence type="ECO:0000313" key="2">
    <source>
        <dbReference type="Proteomes" id="UP001500866"/>
    </source>
</evidence>
<name>A0ABN1GN97_9BACI</name>
<dbReference type="InterPro" id="IPR048067">
    <property type="entry name" value="BREX_3_BrxF"/>
</dbReference>
<proteinExistence type="predicted"/>
<evidence type="ECO:0008006" key="3">
    <source>
        <dbReference type="Google" id="ProtNLM"/>
    </source>
</evidence>
<dbReference type="NCBIfam" id="NF033453">
    <property type="entry name" value="BREX_3_BrxF"/>
    <property type="match status" value="1"/>
</dbReference>
<organism evidence="1 2">
    <name type="scientific">Virgibacillus siamensis</name>
    <dbReference type="NCBI Taxonomy" id="480071"/>
    <lineage>
        <taxon>Bacteria</taxon>
        <taxon>Bacillati</taxon>
        <taxon>Bacillota</taxon>
        <taxon>Bacilli</taxon>
        <taxon>Bacillales</taxon>
        <taxon>Bacillaceae</taxon>
        <taxon>Virgibacillus</taxon>
    </lineage>
</organism>
<reference evidence="1 2" key="1">
    <citation type="journal article" date="2019" name="Int. J. Syst. Evol. Microbiol.">
        <title>The Global Catalogue of Microorganisms (GCM) 10K type strain sequencing project: providing services to taxonomists for standard genome sequencing and annotation.</title>
        <authorList>
            <consortium name="The Broad Institute Genomics Platform"/>
            <consortium name="The Broad Institute Genome Sequencing Center for Infectious Disease"/>
            <person name="Wu L."/>
            <person name="Ma J."/>
        </authorList>
    </citation>
    <scope>NUCLEOTIDE SEQUENCE [LARGE SCALE GENOMIC DNA]</scope>
    <source>
        <strain evidence="1 2">JCM 15395</strain>
    </source>
</reference>
<protein>
    <recommendedName>
        <fullName evidence="3">BREX-3 system P-loop-containing protein BrxF</fullName>
    </recommendedName>
</protein>
<sequence>MSVSSVKNEIQQLGRRWHKLIFLCNRNYQFDSNIPITDSFEKINVNLVLSEELIHISQKNYPLHVEDILQNVIIDTNQTYLLQHIDILFDPVLQVHPVRLLENISKNYKLIVEWPGKYEDGRLVYAEYGHPEYFTCNEFEGKVFLK</sequence>
<dbReference type="Proteomes" id="UP001500866">
    <property type="component" value="Unassembled WGS sequence"/>
</dbReference>
<accession>A0ABN1GN97</accession>
<keyword evidence="2" id="KW-1185">Reference proteome</keyword>
<evidence type="ECO:0000313" key="1">
    <source>
        <dbReference type="EMBL" id="GAA0615081.1"/>
    </source>
</evidence>
<gene>
    <name evidence="1" type="ORF">GCM10009001_35480</name>
</gene>
<dbReference type="EMBL" id="BAAADS010000025">
    <property type="protein sequence ID" value="GAA0615081.1"/>
    <property type="molecule type" value="Genomic_DNA"/>
</dbReference>
<dbReference type="RefSeq" id="WP_343816222.1">
    <property type="nucleotide sequence ID" value="NZ_BAAADS010000025.1"/>
</dbReference>
<comment type="caution">
    <text evidence="1">The sequence shown here is derived from an EMBL/GenBank/DDBJ whole genome shotgun (WGS) entry which is preliminary data.</text>
</comment>